<dbReference type="AlphaFoldDB" id="A0A7S3CRG7"/>
<protein>
    <recommendedName>
        <fullName evidence="4">Fcf2 pre-rRNA processing C-terminal domain-containing protein</fullName>
    </recommendedName>
</protein>
<name>A0A7S3CRG7_9SPIT</name>
<organism evidence="5">
    <name type="scientific">Strombidium rassoulzadegani</name>
    <dbReference type="NCBI Taxonomy" id="1082188"/>
    <lineage>
        <taxon>Eukaryota</taxon>
        <taxon>Sar</taxon>
        <taxon>Alveolata</taxon>
        <taxon>Ciliophora</taxon>
        <taxon>Intramacronucleata</taxon>
        <taxon>Spirotrichea</taxon>
        <taxon>Oligotrichia</taxon>
        <taxon>Strombidiidae</taxon>
        <taxon>Strombidium</taxon>
    </lineage>
</organism>
<dbReference type="InterPro" id="IPR014810">
    <property type="entry name" value="Fcf2_C"/>
</dbReference>
<dbReference type="EMBL" id="HBIA01014000">
    <property type="protein sequence ID" value="CAE0235271.1"/>
    <property type="molecule type" value="Transcribed_RNA"/>
</dbReference>
<feature type="region of interest" description="Disordered" evidence="3">
    <location>
        <begin position="84"/>
        <end position="129"/>
    </location>
</feature>
<accession>A0A7S3CRG7</accession>
<evidence type="ECO:0000256" key="2">
    <source>
        <dbReference type="ARBA" id="ARBA00023242"/>
    </source>
</evidence>
<comment type="subcellular location">
    <subcellularLocation>
        <location evidence="1">Nucleus</location>
        <location evidence="1">Nucleolus</location>
    </subcellularLocation>
</comment>
<dbReference type="GO" id="GO:0003723">
    <property type="term" value="F:RNA binding"/>
    <property type="evidence" value="ECO:0007669"/>
    <property type="project" value="TreeGrafter"/>
</dbReference>
<sequence>MKKVELTEEVKADLRAIKLRNQIFKDRFYKTSEFKKLPQYFQIGTVVDDPRVEGGNADRLTKKQRKGTIAEQFLMDDQHNGFSKRKYESLNDKRRRMGDKKRNMKVNKKKVEKTKVQSKKISKGRSKNK</sequence>
<evidence type="ECO:0000256" key="3">
    <source>
        <dbReference type="SAM" id="MobiDB-lite"/>
    </source>
</evidence>
<dbReference type="InterPro" id="IPR039883">
    <property type="entry name" value="Fcf2/DNTTIP2"/>
</dbReference>
<gene>
    <name evidence="5" type="ORF">SRAS04492_LOCUS7078</name>
</gene>
<keyword evidence="2" id="KW-0539">Nucleus</keyword>
<proteinExistence type="predicted"/>
<dbReference type="GO" id="GO:0005730">
    <property type="term" value="C:nucleolus"/>
    <property type="evidence" value="ECO:0007669"/>
    <property type="project" value="UniProtKB-SubCell"/>
</dbReference>
<feature type="domain" description="Fcf2 pre-rRNA processing C-terminal" evidence="4">
    <location>
        <begin position="1"/>
        <end position="86"/>
    </location>
</feature>
<feature type="compositionally biased region" description="Basic residues" evidence="3">
    <location>
        <begin position="93"/>
        <end position="129"/>
    </location>
</feature>
<evidence type="ECO:0000313" key="5">
    <source>
        <dbReference type="EMBL" id="CAE0235271.1"/>
    </source>
</evidence>
<reference evidence="5" key="1">
    <citation type="submission" date="2021-01" db="EMBL/GenBank/DDBJ databases">
        <authorList>
            <person name="Corre E."/>
            <person name="Pelletier E."/>
            <person name="Niang G."/>
            <person name="Scheremetjew M."/>
            <person name="Finn R."/>
            <person name="Kale V."/>
            <person name="Holt S."/>
            <person name="Cochrane G."/>
            <person name="Meng A."/>
            <person name="Brown T."/>
            <person name="Cohen L."/>
        </authorList>
    </citation>
    <scope>NUCLEOTIDE SEQUENCE</scope>
    <source>
        <strain evidence="5">Ras09</strain>
    </source>
</reference>
<evidence type="ECO:0000256" key="1">
    <source>
        <dbReference type="ARBA" id="ARBA00004604"/>
    </source>
</evidence>
<dbReference type="Pfam" id="PF08698">
    <property type="entry name" value="Fcf2"/>
    <property type="match status" value="1"/>
</dbReference>
<dbReference type="PANTHER" id="PTHR21686:SF12">
    <property type="entry name" value="DEOXYNUCLEOTIDYLTRANSFERASE TERMINAL-INTERACTING PROTEIN 2"/>
    <property type="match status" value="1"/>
</dbReference>
<evidence type="ECO:0000259" key="4">
    <source>
        <dbReference type="Pfam" id="PF08698"/>
    </source>
</evidence>
<dbReference type="PANTHER" id="PTHR21686">
    <property type="entry name" value="DEOXYNUCLEOTIDYLTRANSFERASE TERMINAL-INTERACTING PROTEIN 2"/>
    <property type="match status" value="1"/>
</dbReference>
<dbReference type="GO" id="GO:0006396">
    <property type="term" value="P:RNA processing"/>
    <property type="evidence" value="ECO:0007669"/>
    <property type="project" value="TreeGrafter"/>
</dbReference>